<keyword evidence="1" id="KW-0732">Signal</keyword>
<comment type="caution">
    <text evidence="3">The sequence shown here is derived from an EMBL/GenBank/DDBJ whole genome shotgun (WGS) entry which is preliminary data.</text>
</comment>
<dbReference type="PANTHER" id="PTHR30570">
    <property type="entry name" value="PERIPLASMIC PHOSPHATE BINDING COMPONENT OF PHOSPHATE ABC TRANSPORTER"/>
    <property type="match status" value="1"/>
</dbReference>
<dbReference type="Gene3D" id="3.40.190.10">
    <property type="entry name" value="Periplasmic binding protein-like II"/>
    <property type="match status" value="2"/>
</dbReference>
<dbReference type="InterPro" id="IPR024370">
    <property type="entry name" value="PBP_domain"/>
</dbReference>
<dbReference type="EMBL" id="PVWJ01000081">
    <property type="protein sequence ID" value="PSB01918.1"/>
    <property type="molecule type" value="Genomic_DNA"/>
</dbReference>
<sequence>MSSNRESALLIVTLLATLGVVGGGLWWLKEHLTFVSEPIATSLSPNSTKINGNCQIANAPSGLFSYGGSTTWAVIRQKTEPIIAQICPAFRLRYTDPTSKPPGSQAGIEMLIDNQLAFSQSSNSLKPEDYQKAQAKGFSLKEVPVAIDGLVIAVHPQLQISGLSVGQLSDIYTGKVKNWNQLGGPNLKITPYSRTQESGGTVDFFSENVLQNQKFGSNVKYVYSTTPALRQVAADPGGIYYASASEIVHQCEIKPLPLFNNAQQLIPPYQEPFVPLSACPQQRNQINQIAFRIGTYPITRRLFVIVKLNSQVDEQAGDAYAQWLLTSQGQETLKKAGFIRLN</sequence>
<dbReference type="SUPFAM" id="SSF53850">
    <property type="entry name" value="Periplasmic binding protein-like II"/>
    <property type="match status" value="1"/>
</dbReference>
<dbReference type="Pfam" id="PF12849">
    <property type="entry name" value="PBP_like_2"/>
    <property type="match status" value="1"/>
</dbReference>
<proteinExistence type="predicted"/>
<dbReference type="PANTHER" id="PTHR30570:SF1">
    <property type="entry name" value="PHOSPHATE-BINDING PROTEIN PSTS"/>
    <property type="match status" value="1"/>
</dbReference>
<dbReference type="CDD" id="cd13566">
    <property type="entry name" value="PBP2_phosphate"/>
    <property type="match status" value="1"/>
</dbReference>
<reference evidence="3 4" key="2">
    <citation type="submission" date="2018-03" db="EMBL/GenBank/DDBJ databases">
        <title>The ancient ancestry and fast evolution of plastids.</title>
        <authorList>
            <person name="Moore K.R."/>
            <person name="Magnabosco C."/>
            <person name="Momper L."/>
            <person name="Gold D.A."/>
            <person name="Bosak T."/>
            <person name="Fournier G.P."/>
        </authorList>
    </citation>
    <scope>NUCLEOTIDE SEQUENCE [LARGE SCALE GENOMIC DNA]</scope>
    <source>
        <strain evidence="3 4">CCAP 1448/3</strain>
    </source>
</reference>
<name>A0A2T1C163_9CYAN</name>
<dbReference type="RefSeq" id="WP_106289618.1">
    <property type="nucleotide sequence ID" value="NZ_CAWNTC010000109.1"/>
</dbReference>
<feature type="domain" description="PBP" evidence="2">
    <location>
        <begin position="67"/>
        <end position="326"/>
    </location>
</feature>
<dbReference type="OrthoDB" id="506979at2"/>
<dbReference type="InterPro" id="IPR050811">
    <property type="entry name" value="Phosphate_ABC_transporter"/>
</dbReference>
<dbReference type="Proteomes" id="UP000238762">
    <property type="component" value="Unassembled WGS sequence"/>
</dbReference>
<keyword evidence="4" id="KW-1185">Reference proteome</keyword>
<evidence type="ECO:0000313" key="3">
    <source>
        <dbReference type="EMBL" id="PSB01918.1"/>
    </source>
</evidence>
<dbReference type="AlphaFoldDB" id="A0A2T1C163"/>
<gene>
    <name evidence="3" type="ORF">C7B64_15775</name>
</gene>
<evidence type="ECO:0000256" key="1">
    <source>
        <dbReference type="ARBA" id="ARBA00022729"/>
    </source>
</evidence>
<protein>
    <submittedName>
        <fullName evidence="3">Phosphate ABC transporter substrate-binding protein</fullName>
    </submittedName>
</protein>
<organism evidence="3 4">
    <name type="scientific">Merismopedia glauca CCAP 1448/3</name>
    <dbReference type="NCBI Taxonomy" id="1296344"/>
    <lineage>
        <taxon>Bacteria</taxon>
        <taxon>Bacillati</taxon>
        <taxon>Cyanobacteriota</taxon>
        <taxon>Cyanophyceae</taxon>
        <taxon>Synechococcales</taxon>
        <taxon>Merismopediaceae</taxon>
        <taxon>Merismopedia</taxon>
    </lineage>
</organism>
<evidence type="ECO:0000313" key="4">
    <source>
        <dbReference type="Proteomes" id="UP000238762"/>
    </source>
</evidence>
<reference evidence="3 4" key="1">
    <citation type="submission" date="2018-02" db="EMBL/GenBank/DDBJ databases">
        <authorList>
            <person name="Cohen D.B."/>
            <person name="Kent A.D."/>
        </authorList>
    </citation>
    <scope>NUCLEOTIDE SEQUENCE [LARGE SCALE GENOMIC DNA]</scope>
    <source>
        <strain evidence="3 4">CCAP 1448/3</strain>
    </source>
</reference>
<accession>A0A2T1C163</accession>
<evidence type="ECO:0000259" key="2">
    <source>
        <dbReference type="Pfam" id="PF12849"/>
    </source>
</evidence>